<evidence type="ECO:0000313" key="4">
    <source>
        <dbReference type="Proteomes" id="UP000014216"/>
    </source>
</evidence>
<keyword evidence="4" id="KW-1185">Reference proteome</keyword>
<dbReference type="OrthoDB" id="9806984at2"/>
<keyword evidence="1" id="KW-1133">Transmembrane helix</keyword>
<name>S0G044_9BACT</name>
<dbReference type="AlphaFoldDB" id="S0G044"/>
<dbReference type="PANTHER" id="PTHR36698:SF3">
    <property type="entry name" value="ABC-TYPE TRANSPORT AUXILIARY LIPOPROTEIN COMPONENT DOMAIN-CONTAINING PROTEIN"/>
    <property type="match status" value="1"/>
</dbReference>
<accession>S0G044</accession>
<evidence type="ECO:0000256" key="1">
    <source>
        <dbReference type="SAM" id="Phobius"/>
    </source>
</evidence>
<feature type="transmembrane region" description="Helical" evidence="1">
    <location>
        <begin position="6"/>
        <end position="28"/>
    </location>
</feature>
<proteinExistence type="predicted"/>
<comment type="caution">
    <text evidence="3">The sequence shown here is derived from an EMBL/GenBank/DDBJ whole genome shotgun (WGS) entry which is preliminary data.</text>
</comment>
<evidence type="ECO:0000259" key="2">
    <source>
        <dbReference type="Pfam" id="PF02470"/>
    </source>
</evidence>
<evidence type="ECO:0000313" key="3">
    <source>
        <dbReference type="EMBL" id="EMS78809.1"/>
    </source>
</evidence>
<dbReference type="RefSeq" id="WP_006966610.1">
    <property type="nucleotide sequence ID" value="NZ_APJX01000006.1"/>
</dbReference>
<sequence>MTQNANYFKLGLFVIAAFCLGVGFLLMFGAGEFLKKEILAESCFDESVQGLDVGSEVKYKGVRIGTVKAITTPVKVYQAQSQCVLVVFALDLDAFPANGNQDPADAVKAAVDKGLTVYLSFKGITGAAYLETDYLPNIGDPVDITWTPDNLYIPSRKSSIKRLGDAMNLILENLTEINVMGMTRNLEKLLETLNQKTAALDMAGISQRTSAMMDEVRNTSRILSEILESPDFRGMIQDVKGSFSGFRTLVTDVRDPVNQTLEDLGHAAASAKTLTQNLEARTDTRLTALSQQVDGLMESLNTTIAMLENLVWLNSDTINRTISNFEHTSENLKQMSLEIRRYPARLLLERPPKPPKEPSEGGR</sequence>
<protein>
    <submittedName>
        <fullName evidence="3">Organic solvents ABC-type transporter periplasmic substrate-binding protein</fullName>
    </submittedName>
</protein>
<dbReference type="PANTHER" id="PTHR36698">
    <property type="entry name" value="BLL5892 PROTEIN"/>
    <property type="match status" value="1"/>
</dbReference>
<dbReference type="InterPro" id="IPR003399">
    <property type="entry name" value="Mce/MlaD"/>
</dbReference>
<keyword evidence="1" id="KW-0472">Membrane</keyword>
<dbReference type="Pfam" id="PF02470">
    <property type="entry name" value="MlaD"/>
    <property type="match status" value="1"/>
</dbReference>
<organism evidence="3 4">
    <name type="scientific">Desulfotignum phosphitoxidans DSM 13687</name>
    <dbReference type="NCBI Taxonomy" id="1286635"/>
    <lineage>
        <taxon>Bacteria</taxon>
        <taxon>Pseudomonadati</taxon>
        <taxon>Thermodesulfobacteriota</taxon>
        <taxon>Desulfobacteria</taxon>
        <taxon>Desulfobacterales</taxon>
        <taxon>Desulfobacteraceae</taxon>
        <taxon>Desulfotignum</taxon>
    </lineage>
</organism>
<dbReference type="Proteomes" id="UP000014216">
    <property type="component" value="Unassembled WGS sequence"/>
</dbReference>
<gene>
    <name evidence="3" type="ORF">Dpo_6c00080</name>
</gene>
<keyword evidence="1" id="KW-0812">Transmembrane</keyword>
<reference evidence="3 4" key="1">
    <citation type="journal article" date="2013" name="Genome Announc.">
        <title>Draft Genome Sequence of Desulfotignum phosphitoxidans DSM 13687 Strain FiPS-3.</title>
        <authorList>
            <person name="Poehlein A."/>
            <person name="Daniel R."/>
            <person name="Simeonova D.D."/>
        </authorList>
    </citation>
    <scope>NUCLEOTIDE SEQUENCE [LARGE SCALE GENOMIC DNA]</scope>
    <source>
        <strain evidence="3 4">DSM 13687</strain>
    </source>
</reference>
<dbReference type="EMBL" id="APJX01000006">
    <property type="protein sequence ID" value="EMS78809.1"/>
    <property type="molecule type" value="Genomic_DNA"/>
</dbReference>
<feature type="domain" description="Mce/MlaD" evidence="2">
    <location>
        <begin position="47"/>
        <end position="131"/>
    </location>
</feature>